<reference evidence="2 3" key="1">
    <citation type="submission" date="2024-04" db="EMBL/GenBank/DDBJ databases">
        <title>Genome assembly C_amara_ONT_v2.</title>
        <authorList>
            <person name="Yant L."/>
            <person name="Moore C."/>
            <person name="Slenker M."/>
        </authorList>
    </citation>
    <scope>NUCLEOTIDE SEQUENCE [LARGE SCALE GENOMIC DNA]</scope>
    <source>
        <tissue evidence="2">Leaf</tissue>
    </source>
</reference>
<dbReference type="EMBL" id="JBANAX010000378">
    <property type="protein sequence ID" value="KAL1212037.1"/>
    <property type="molecule type" value="Genomic_DNA"/>
</dbReference>
<evidence type="ECO:0000259" key="1">
    <source>
        <dbReference type="Pfam" id="PF24750"/>
    </source>
</evidence>
<gene>
    <name evidence="2" type="ORF">V5N11_003407</name>
</gene>
<accession>A0ABD1AZ94</accession>
<protein>
    <submittedName>
        <fullName evidence="2">F-box protein</fullName>
    </submittedName>
</protein>
<dbReference type="Pfam" id="PF24750">
    <property type="entry name" value="b-prop_At3g26010-like"/>
    <property type="match status" value="1"/>
</dbReference>
<dbReference type="AlphaFoldDB" id="A0ABD1AZ94"/>
<keyword evidence="3" id="KW-1185">Reference proteome</keyword>
<dbReference type="InterPro" id="IPR056592">
    <property type="entry name" value="Beta-prop_At3g26010-like"/>
</dbReference>
<comment type="caution">
    <text evidence="2">The sequence shown here is derived from an EMBL/GenBank/DDBJ whole genome shotgun (WGS) entry which is preliminary data.</text>
</comment>
<evidence type="ECO:0000313" key="3">
    <source>
        <dbReference type="Proteomes" id="UP001558713"/>
    </source>
</evidence>
<evidence type="ECO:0000313" key="2">
    <source>
        <dbReference type="EMBL" id="KAL1212037.1"/>
    </source>
</evidence>
<name>A0ABD1AZ94_CARAN</name>
<feature type="domain" description="F-box protein At3g26010-like beta-propeller" evidence="1">
    <location>
        <begin position="12"/>
        <end position="131"/>
    </location>
</feature>
<proteinExistence type="predicted"/>
<sequence length="135" mass="15340">MDARDGDLPIPSIGSFIRSYNPETTVRKTSVLSCTDGLVLLYTEIIDGAPMYHVGNPFLRQWVRIPLPSHLPGYDFVRLHRKIIFSATLESVTKMERGTAVGYKVLWMLTSRCISKELTFMIYSSETGLWGKPKR</sequence>
<dbReference type="Proteomes" id="UP001558713">
    <property type="component" value="Unassembled WGS sequence"/>
</dbReference>
<organism evidence="2 3">
    <name type="scientific">Cardamine amara subsp. amara</name>
    <dbReference type="NCBI Taxonomy" id="228776"/>
    <lineage>
        <taxon>Eukaryota</taxon>
        <taxon>Viridiplantae</taxon>
        <taxon>Streptophyta</taxon>
        <taxon>Embryophyta</taxon>
        <taxon>Tracheophyta</taxon>
        <taxon>Spermatophyta</taxon>
        <taxon>Magnoliopsida</taxon>
        <taxon>eudicotyledons</taxon>
        <taxon>Gunneridae</taxon>
        <taxon>Pentapetalae</taxon>
        <taxon>rosids</taxon>
        <taxon>malvids</taxon>
        <taxon>Brassicales</taxon>
        <taxon>Brassicaceae</taxon>
        <taxon>Cardamineae</taxon>
        <taxon>Cardamine</taxon>
    </lineage>
</organism>